<dbReference type="EMBL" id="JAUBOF010000027">
    <property type="protein sequence ID" value="MDM7488699.1"/>
    <property type="molecule type" value="Genomic_DNA"/>
</dbReference>
<name>A0ABT7RN39_9NOCA</name>
<sequence length="247" mass="25922">MTAPSGEQPAGSLAPGLFAERQAMTQNQAIAESTGGRLGGYEGAQQELKAVIDPIKQVVGDLQDGQLELNDRLDLLEAVNGYCALYMGMNWAVAGGHRVTLPFDSQLGPRKGADPFQNGILLASKGLWRADALVSFYPPPANWFSGASSVSIQVYLSVVAATGGATYTEHEYNMVVTSLGAETAAFSHTFVIPADGAYFVRVQVNHPKDSASVYGGTVRSALTANKWDNSAENAVVAPTVPDGGTLS</sequence>
<proteinExistence type="predicted"/>
<protein>
    <submittedName>
        <fullName evidence="1">Uncharacterized protein</fullName>
    </submittedName>
</protein>
<evidence type="ECO:0000313" key="2">
    <source>
        <dbReference type="Proteomes" id="UP001233164"/>
    </source>
</evidence>
<keyword evidence="2" id="KW-1185">Reference proteome</keyword>
<dbReference type="Proteomes" id="UP001233164">
    <property type="component" value="Unassembled WGS sequence"/>
</dbReference>
<comment type="caution">
    <text evidence="1">The sequence shown here is derived from an EMBL/GenBank/DDBJ whole genome shotgun (WGS) entry which is preliminary data.</text>
</comment>
<evidence type="ECO:0000313" key="1">
    <source>
        <dbReference type="EMBL" id="MDM7488699.1"/>
    </source>
</evidence>
<dbReference type="RefSeq" id="WP_289378762.1">
    <property type="nucleotide sequence ID" value="NZ_JAUBOF010000027.1"/>
</dbReference>
<accession>A0ABT7RN39</accession>
<reference evidence="1 2" key="1">
    <citation type="submission" date="2023-06" db="EMBL/GenBank/DDBJ databases">
        <title>Rhodococcus indonesiensis sp. nov a new member of the Rhodococcus ruber lineage isolated from a sediment of neutral hot spring.</title>
        <authorList>
            <person name="Kusuma A.B."/>
            <person name="Fenylestari G."/>
            <person name="Ammar F."/>
            <person name="Nouioui I."/>
            <person name="Goodfellow M."/>
        </authorList>
    </citation>
    <scope>NUCLEOTIDE SEQUENCE [LARGE SCALE GENOMIC DNA]</scope>
    <source>
        <strain evidence="1 2">CSLK01-03</strain>
    </source>
</reference>
<gene>
    <name evidence="1" type="ORF">QT969_10390</name>
</gene>
<organism evidence="1 2">
    <name type="scientific">Rhodococcus indonesiensis</name>
    <dbReference type="NCBI Taxonomy" id="3055869"/>
    <lineage>
        <taxon>Bacteria</taxon>
        <taxon>Bacillati</taxon>
        <taxon>Actinomycetota</taxon>
        <taxon>Actinomycetes</taxon>
        <taxon>Mycobacteriales</taxon>
        <taxon>Nocardiaceae</taxon>
        <taxon>Rhodococcus</taxon>
    </lineage>
</organism>